<name>A0A6A3ZV54_9STRA</name>
<feature type="chain" id="PRO_5025372931" description="RxLR effector protein" evidence="1">
    <location>
        <begin position="22"/>
        <end position="94"/>
    </location>
</feature>
<organism evidence="2 3">
    <name type="scientific">Phytophthora fragariae</name>
    <dbReference type="NCBI Taxonomy" id="53985"/>
    <lineage>
        <taxon>Eukaryota</taxon>
        <taxon>Sar</taxon>
        <taxon>Stramenopiles</taxon>
        <taxon>Oomycota</taxon>
        <taxon>Peronosporomycetes</taxon>
        <taxon>Peronosporales</taxon>
        <taxon>Peronosporaceae</taxon>
        <taxon>Phytophthora</taxon>
    </lineage>
</organism>
<accession>A0A6A3ZV54</accession>
<evidence type="ECO:0000256" key="1">
    <source>
        <dbReference type="SAM" id="SignalP"/>
    </source>
</evidence>
<dbReference type="EMBL" id="QXGD01000417">
    <property type="protein sequence ID" value="KAE9240306.1"/>
    <property type="molecule type" value="Genomic_DNA"/>
</dbReference>
<feature type="signal peptide" evidence="1">
    <location>
        <begin position="1"/>
        <end position="21"/>
    </location>
</feature>
<protein>
    <recommendedName>
        <fullName evidence="4">RxLR effector protein</fullName>
    </recommendedName>
</protein>
<reference evidence="2 3" key="1">
    <citation type="submission" date="2018-08" db="EMBL/GenBank/DDBJ databases">
        <title>Genomic investigation of the strawberry pathogen Phytophthora fragariae indicates pathogenicity is determined by transcriptional variation in three key races.</title>
        <authorList>
            <person name="Adams T.M."/>
            <person name="Armitage A.D."/>
            <person name="Sobczyk M.K."/>
            <person name="Bates H.J."/>
            <person name="Dunwell J.M."/>
            <person name="Nellist C.F."/>
            <person name="Harrison R.J."/>
        </authorList>
    </citation>
    <scope>NUCLEOTIDE SEQUENCE [LARGE SCALE GENOMIC DNA]</scope>
    <source>
        <strain evidence="2 3">BC-1</strain>
    </source>
</reference>
<evidence type="ECO:0000313" key="2">
    <source>
        <dbReference type="EMBL" id="KAE9240306.1"/>
    </source>
</evidence>
<dbReference type="Proteomes" id="UP000440367">
    <property type="component" value="Unassembled WGS sequence"/>
</dbReference>
<keyword evidence="1" id="KW-0732">Signal</keyword>
<dbReference type="AlphaFoldDB" id="A0A6A3ZV54"/>
<evidence type="ECO:0000313" key="3">
    <source>
        <dbReference type="Proteomes" id="UP000440367"/>
    </source>
</evidence>
<comment type="caution">
    <text evidence="2">The sequence shown here is derived from an EMBL/GenBank/DDBJ whole genome shotgun (WGS) entry which is preliminary data.</text>
</comment>
<sequence>MMSRLTLALSLLVCFNGGTFAQGSRGPVRMGPMARAREQLGAGTLFGGGNGFGGAPGGPSTSGVLVASEVPVVSGKSVGLEALDNSVDSEARIR</sequence>
<gene>
    <name evidence="2" type="ORF">PF002_g9822</name>
</gene>
<proteinExistence type="predicted"/>
<evidence type="ECO:0008006" key="4">
    <source>
        <dbReference type="Google" id="ProtNLM"/>
    </source>
</evidence>